<evidence type="ECO:0000313" key="2">
    <source>
        <dbReference type="EMBL" id="RCW73054.1"/>
    </source>
</evidence>
<evidence type="ECO:0000313" key="3">
    <source>
        <dbReference type="Proteomes" id="UP000252585"/>
    </source>
</evidence>
<sequence>MKFELIRRTFLGLGFSAIFIFGAITILMLQEIQVPISELWKNIAGSMIMGIYFGNASLIFETENWSPLKQTLIHFFVSLAVWFPLAIFMGWLPVDFLFILIGIGIFCVIYLLFWSGAYVYYKQQAMELNEATKK</sequence>
<dbReference type="RefSeq" id="WP_114352162.1">
    <property type="nucleotide sequence ID" value="NZ_QPJJ01000004.1"/>
</dbReference>
<keyword evidence="1" id="KW-0812">Transmembrane</keyword>
<reference evidence="2 3" key="1">
    <citation type="submission" date="2018-07" db="EMBL/GenBank/DDBJ databases">
        <title>Genomic Encyclopedia of Type Strains, Phase IV (KMG-IV): sequencing the most valuable type-strain genomes for metagenomic binning, comparative biology and taxonomic classification.</title>
        <authorList>
            <person name="Goeker M."/>
        </authorList>
    </citation>
    <scope>NUCLEOTIDE SEQUENCE [LARGE SCALE GENOMIC DNA]</scope>
    <source>
        <strain evidence="2 3">DSM 27696</strain>
    </source>
</reference>
<protein>
    <submittedName>
        <fullName evidence="2">DUF3021 family protein</fullName>
    </submittedName>
</protein>
<feature type="transmembrane region" description="Helical" evidence="1">
    <location>
        <begin position="42"/>
        <end position="60"/>
    </location>
</feature>
<feature type="transmembrane region" description="Helical" evidence="1">
    <location>
        <begin position="9"/>
        <end position="30"/>
    </location>
</feature>
<gene>
    <name evidence="2" type="ORF">DFR57_10448</name>
</gene>
<feature type="transmembrane region" description="Helical" evidence="1">
    <location>
        <begin position="98"/>
        <end position="121"/>
    </location>
</feature>
<accession>A0A368Y4A1</accession>
<organism evidence="2 3">
    <name type="scientific">Saliterribacillus persicus</name>
    <dbReference type="NCBI Taxonomy" id="930114"/>
    <lineage>
        <taxon>Bacteria</taxon>
        <taxon>Bacillati</taxon>
        <taxon>Bacillota</taxon>
        <taxon>Bacilli</taxon>
        <taxon>Bacillales</taxon>
        <taxon>Bacillaceae</taxon>
        <taxon>Saliterribacillus</taxon>
    </lineage>
</organism>
<dbReference type="AlphaFoldDB" id="A0A368Y4A1"/>
<dbReference type="InterPro" id="IPR021560">
    <property type="entry name" value="DUF3021"/>
</dbReference>
<dbReference type="Pfam" id="PF11457">
    <property type="entry name" value="DUF3021"/>
    <property type="match status" value="1"/>
</dbReference>
<feature type="transmembrane region" description="Helical" evidence="1">
    <location>
        <begin position="72"/>
        <end position="92"/>
    </location>
</feature>
<dbReference type="Proteomes" id="UP000252585">
    <property type="component" value="Unassembled WGS sequence"/>
</dbReference>
<evidence type="ECO:0000256" key="1">
    <source>
        <dbReference type="SAM" id="Phobius"/>
    </source>
</evidence>
<comment type="caution">
    <text evidence="2">The sequence shown here is derived from an EMBL/GenBank/DDBJ whole genome shotgun (WGS) entry which is preliminary data.</text>
</comment>
<proteinExistence type="predicted"/>
<dbReference type="OrthoDB" id="2735472at2"/>
<keyword evidence="1" id="KW-0472">Membrane</keyword>
<dbReference type="EMBL" id="QPJJ01000004">
    <property type="protein sequence ID" value="RCW73054.1"/>
    <property type="molecule type" value="Genomic_DNA"/>
</dbReference>
<name>A0A368Y4A1_9BACI</name>
<keyword evidence="1" id="KW-1133">Transmembrane helix</keyword>
<keyword evidence="3" id="KW-1185">Reference proteome</keyword>